<dbReference type="Pfam" id="PF09286">
    <property type="entry name" value="Pro-kuma_activ"/>
    <property type="match status" value="1"/>
</dbReference>
<dbReference type="PANTHER" id="PTHR14218">
    <property type="entry name" value="PROTEASE S8 TRIPEPTIDYL PEPTIDASE I CLN2"/>
    <property type="match status" value="1"/>
</dbReference>
<feature type="active site" description="Charge relay system" evidence="11">
    <location>
        <position position="509"/>
    </location>
</feature>
<dbReference type="InterPro" id="IPR050819">
    <property type="entry name" value="Tripeptidyl-peptidase_I"/>
</dbReference>
<comment type="function">
    <text evidence="2">Secreted tripeptidyl-peptidase which degrades proteins at acidic pHs and is involved in virulence.</text>
</comment>
<dbReference type="GO" id="GO:0004252">
    <property type="term" value="F:serine-type endopeptidase activity"/>
    <property type="evidence" value="ECO:0007669"/>
    <property type="project" value="UniProtKB-UniRule"/>
</dbReference>
<feature type="compositionally biased region" description="Polar residues" evidence="12">
    <location>
        <begin position="68"/>
        <end position="77"/>
    </location>
</feature>
<evidence type="ECO:0000256" key="7">
    <source>
        <dbReference type="ARBA" id="ARBA00022801"/>
    </source>
</evidence>
<feature type="chain" id="PRO_5042100293" description="tripeptidyl-peptidase II" evidence="13">
    <location>
        <begin position="20"/>
        <end position="611"/>
    </location>
</feature>
<keyword evidence="6 11" id="KW-0479">Metal-binding</keyword>
<dbReference type="GO" id="GO:0005576">
    <property type="term" value="C:extracellular region"/>
    <property type="evidence" value="ECO:0007669"/>
    <property type="project" value="UniProtKB-SubCell"/>
</dbReference>
<name>A0AAD5WUG9_9PEZI</name>
<evidence type="ECO:0000259" key="14">
    <source>
        <dbReference type="PROSITE" id="PS51695"/>
    </source>
</evidence>
<comment type="subcellular location">
    <subcellularLocation>
        <location evidence="3">Secreted</location>
        <location evidence="3">Extracellular space</location>
    </subcellularLocation>
</comment>
<evidence type="ECO:0000256" key="10">
    <source>
        <dbReference type="ARBA" id="ARBA00023145"/>
    </source>
</evidence>
<feature type="binding site" evidence="11">
    <location>
        <position position="554"/>
    </location>
    <ligand>
        <name>Ca(2+)</name>
        <dbReference type="ChEBI" id="CHEBI:29108"/>
    </ligand>
</feature>
<keyword evidence="5 11" id="KW-0645">Protease</keyword>
<dbReference type="Gene3D" id="3.40.50.200">
    <property type="entry name" value="Peptidase S8/S53 domain"/>
    <property type="match status" value="1"/>
</dbReference>
<dbReference type="CDD" id="cd11377">
    <property type="entry name" value="Pro-peptidase_S53"/>
    <property type="match status" value="1"/>
</dbReference>
<dbReference type="Proteomes" id="UP001201980">
    <property type="component" value="Unassembled WGS sequence"/>
</dbReference>
<feature type="active site" description="Charge relay system" evidence="11">
    <location>
        <position position="290"/>
    </location>
</feature>
<dbReference type="Pfam" id="PF00082">
    <property type="entry name" value="Peptidase_S8"/>
    <property type="match status" value="1"/>
</dbReference>
<proteinExistence type="predicted"/>
<feature type="active site" description="Charge relay system" evidence="11">
    <location>
        <position position="294"/>
    </location>
</feature>
<evidence type="ECO:0000256" key="4">
    <source>
        <dbReference type="ARBA" id="ARBA00012462"/>
    </source>
</evidence>
<keyword evidence="9 11" id="KW-0106">Calcium</keyword>
<sequence>MQGIFYLVAGILSLLQVLAGPITVESISSIPHGWSYAAAARDEDVVSVSVALKHRGIETLKKRLELTSNPNSSQYGHRTSRNEVQKATSADDASVEAVIEWLGASGIEQTNIGTKNDMIEVTAKAELVKRMLDAKELGYYSFQHKRDDGTSTHRPPVLRARSYSVPEEVRHHISFIHPLNNFIPPIRQPRIREEDPTDVHRRGMDLGACINATVPACIREMYNMTFPTENVTSSEARLGIVGFLEQFINYGDVEEWRKEYVPEVPASYNFTVDLINNGTNDQTLYKAGIEASLDVEYAMALAYPVQIEYYSTGGRGVKLGPEGEEIRSDNEPYLEVLQYMLSLADDDLPHVISVSYADDEQSVPEPYAVRVCDLFAALTSRGTTIIVATGDGGAGGIGVMECKANDGSDEARLLSTFPASCPYVTAVGATIAAYPPVWAASFSTGGFSQYFDRQDFQAEVLGVYLKAELKGVRDDMINPLGRAIPDLSAVGNGFKIRYGGGPSTVLGTSASTPVVASLVSLAVDRRIKEGKSGWLGWLTPALYQQRVSETLYDVQDGTSVGCRYNGTRISGWNAREGWDAMTGIGAINDSWEFLEALTALPSGNSSGPYVY</sequence>
<dbReference type="SUPFAM" id="SSF52743">
    <property type="entry name" value="Subtilisin-like"/>
    <property type="match status" value="1"/>
</dbReference>
<dbReference type="PROSITE" id="PS51695">
    <property type="entry name" value="SEDOLISIN"/>
    <property type="match status" value="1"/>
</dbReference>
<feature type="region of interest" description="Disordered" evidence="12">
    <location>
        <begin position="68"/>
        <end position="89"/>
    </location>
</feature>
<dbReference type="AlphaFoldDB" id="A0AAD5WUG9"/>
<keyword evidence="8 11" id="KW-0720">Serine protease</keyword>
<protein>
    <recommendedName>
        <fullName evidence="4">tripeptidyl-peptidase II</fullName>
        <ecNumber evidence="4">3.4.14.10</ecNumber>
    </recommendedName>
</protein>
<dbReference type="SUPFAM" id="SSF54897">
    <property type="entry name" value="Protease propeptides/inhibitors"/>
    <property type="match status" value="1"/>
</dbReference>
<comment type="catalytic activity">
    <reaction evidence="1">
        <text>Release of an N-terminal tripeptide from a polypeptide.</text>
        <dbReference type="EC" id="3.4.14.10"/>
    </reaction>
</comment>
<evidence type="ECO:0000256" key="3">
    <source>
        <dbReference type="ARBA" id="ARBA00004239"/>
    </source>
</evidence>
<keyword evidence="16" id="KW-1185">Reference proteome</keyword>
<dbReference type="EMBL" id="JAKWBI020000092">
    <property type="protein sequence ID" value="KAJ2903059.1"/>
    <property type="molecule type" value="Genomic_DNA"/>
</dbReference>
<accession>A0AAD5WUG9</accession>
<keyword evidence="7 11" id="KW-0378">Hydrolase</keyword>
<feature type="domain" description="Peptidase S53" evidence="14">
    <location>
        <begin position="212"/>
        <end position="599"/>
    </location>
</feature>
<evidence type="ECO:0000256" key="12">
    <source>
        <dbReference type="SAM" id="MobiDB-lite"/>
    </source>
</evidence>
<dbReference type="GO" id="GO:0046872">
    <property type="term" value="F:metal ion binding"/>
    <property type="evidence" value="ECO:0007669"/>
    <property type="project" value="UniProtKB-UniRule"/>
</dbReference>
<organism evidence="15 16">
    <name type="scientific">Zalerion maritima</name>
    <dbReference type="NCBI Taxonomy" id="339359"/>
    <lineage>
        <taxon>Eukaryota</taxon>
        <taxon>Fungi</taxon>
        <taxon>Dikarya</taxon>
        <taxon>Ascomycota</taxon>
        <taxon>Pezizomycotina</taxon>
        <taxon>Sordariomycetes</taxon>
        <taxon>Lulworthiomycetidae</taxon>
        <taxon>Lulworthiales</taxon>
        <taxon>Lulworthiaceae</taxon>
        <taxon>Zalerion</taxon>
    </lineage>
</organism>
<dbReference type="InterPro" id="IPR000209">
    <property type="entry name" value="Peptidase_S8/S53_dom"/>
</dbReference>
<evidence type="ECO:0000256" key="2">
    <source>
        <dbReference type="ARBA" id="ARBA00002451"/>
    </source>
</evidence>
<evidence type="ECO:0000256" key="1">
    <source>
        <dbReference type="ARBA" id="ARBA00001910"/>
    </source>
</evidence>
<dbReference type="InterPro" id="IPR030400">
    <property type="entry name" value="Sedolisin_dom"/>
</dbReference>
<feature type="binding site" evidence="11">
    <location>
        <position position="579"/>
    </location>
    <ligand>
        <name>Ca(2+)</name>
        <dbReference type="ChEBI" id="CHEBI:29108"/>
    </ligand>
</feature>
<feature type="binding site" evidence="11">
    <location>
        <position position="553"/>
    </location>
    <ligand>
        <name>Ca(2+)</name>
        <dbReference type="ChEBI" id="CHEBI:29108"/>
    </ligand>
</feature>
<comment type="caution">
    <text evidence="15">The sequence shown here is derived from an EMBL/GenBank/DDBJ whole genome shotgun (WGS) entry which is preliminary data.</text>
</comment>
<evidence type="ECO:0000256" key="9">
    <source>
        <dbReference type="ARBA" id="ARBA00022837"/>
    </source>
</evidence>
<dbReference type="GO" id="GO:0008240">
    <property type="term" value="F:tripeptidyl-peptidase activity"/>
    <property type="evidence" value="ECO:0007669"/>
    <property type="project" value="UniProtKB-EC"/>
</dbReference>
<evidence type="ECO:0000313" key="16">
    <source>
        <dbReference type="Proteomes" id="UP001201980"/>
    </source>
</evidence>
<dbReference type="GO" id="GO:0006508">
    <property type="term" value="P:proteolysis"/>
    <property type="evidence" value="ECO:0007669"/>
    <property type="project" value="UniProtKB-KW"/>
</dbReference>
<evidence type="ECO:0000256" key="11">
    <source>
        <dbReference type="PROSITE-ProRule" id="PRU01032"/>
    </source>
</evidence>
<evidence type="ECO:0000256" key="8">
    <source>
        <dbReference type="ARBA" id="ARBA00022825"/>
    </source>
</evidence>
<evidence type="ECO:0000256" key="6">
    <source>
        <dbReference type="ARBA" id="ARBA00022723"/>
    </source>
</evidence>
<dbReference type="CDD" id="cd04056">
    <property type="entry name" value="Peptidases_S53"/>
    <property type="match status" value="1"/>
</dbReference>
<dbReference type="PANTHER" id="PTHR14218:SF15">
    <property type="entry name" value="TRIPEPTIDYL-PEPTIDASE 1"/>
    <property type="match status" value="1"/>
</dbReference>
<reference evidence="15" key="1">
    <citation type="submission" date="2022-07" db="EMBL/GenBank/DDBJ databases">
        <title>Draft genome sequence of Zalerion maritima ATCC 34329, a (micro)plastics degrading marine fungus.</title>
        <authorList>
            <person name="Paco A."/>
            <person name="Goncalves M.F.M."/>
            <person name="Rocha-Santos T.A.P."/>
            <person name="Alves A."/>
        </authorList>
    </citation>
    <scope>NUCLEOTIDE SEQUENCE</scope>
    <source>
        <strain evidence="15">ATCC 34329</strain>
    </source>
</reference>
<dbReference type="SMART" id="SM00944">
    <property type="entry name" value="Pro-kuma_activ"/>
    <property type="match status" value="1"/>
</dbReference>
<keyword evidence="10" id="KW-0865">Zymogen</keyword>
<feature type="binding site" evidence="11">
    <location>
        <position position="577"/>
    </location>
    <ligand>
        <name>Ca(2+)</name>
        <dbReference type="ChEBI" id="CHEBI:29108"/>
    </ligand>
</feature>
<evidence type="ECO:0000256" key="5">
    <source>
        <dbReference type="ARBA" id="ARBA00022670"/>
    </source>
</evidence>
<gene>
    <name evidence="15" type="ORF">MKZ38_010480</name>
</gene>
<dbReference type="EC" id="3.4.14.10" evidence="4"/>
<dbReference type="InterPro" id="IPR036852">
    <property type="entry name" value="Peptidase_S8/S53_dom_sf"/>
</dbReference>
<dbReference type="InterPro" id="IPR015366">
    <property type="entry name" value="S53_propep"/>
</dbReference>
<comment type="cofactor">
    <cofactor evidence="11">
        <name>Ca(2+)</name>
        <dbReference type="ChEBI" id="CHEBI:29108"/>
    </cofactor>
    <text evidence="11">Binds 1 Ca(2+) ion per subunit.</text>
</comment>
<evidence type="ECO:0000313" key="15">
    <source>
        <dbReference type="EMBL" id="KAJ2903059.1"/>
    </source>
</evidence>
<feature type="signal peptide" evidence="13">
    <location>
        <begin position="1"/>
        <end position="19"/>
    </location>
</feature>
<keyword evidence="13" id="KW-0732">Signal</keyword>
<evidence type="ECO:0000256" key="13">
    <source>
        <dbReference type="SAM" id="SignalP"/>
    </source>
</evidence>